<evidence type="ECO:0000313" key="2">
    <source>
        <dbReference type="EMBL" id="MDX8150422.1"/>
    </source>
</evidence>
<accession>A0ABU4VGC9</accession>
<gene>
    <name evidence="2" type="ORF">SK069_02355</name>
</gene>
<name>A0ABU4VGC9_9ACTN</name>
<dbReference type="Proteomes" id="UP001277761">
    <property type="component" value="Unassembled WGS sequence"/>
</dbReference>
<feature type="compositionally biased region" description="Basic and acidic residues" evidence="1">
    <location>
        <begin position="98"/>
        <end position="111"/>
    </location>
</feature>
<keyword evidence="3" id="KW-1185">Reference proteome</keyword>
<evidence type="ECO:0008006" key="4">
    <source>
        <dbReference type="Google" id="ProtNLM"/>
    </source>
</evidence>
<comment type="caution">
    <text evidence="2">The sequence shown here is derived from an EMBL/GenBank/DDBJ whole genome shotgun (WGS) entry which is preliminary data.</text>
</comment>
<proteinExistence type="predicted"/>
<evidence type="ECO:0000313" key="3">
    <source>
        <dbReference type="Proteomes" id="UP001277761"/>
    </source>
</evidence>
<protein>
    <recommendedName>
        <fullName evidence="4">ClpX-type ZB domain-containing protein</fullName>
    </recommendedName>
</protein>
<organism evidence="2 3">
    <name type="scientific">Patulibacter brassicae</name>
    <dbReference type="NCBI Taxonomy" id="1705717"/>
    <lineage>
        <taxon>Bacteria</taxon>
        <taxon>Bacillati</taxon>
        <taxon>Actinomycetota</taxon>
        <taxon>Thermoleophilia</taxon>
        <taxon>Solirubrobacterales</taxon>
        <taxon>Patulibacteraceae</taxon>
        <taxon>Patulibacter</taxon>
    </lineage>
</organism>
<dbReference type="EMBL" id="JAXAVX010000001">
    <property type="protein sequence ID" value="MDX8150422.1"/>
    <property type="molecule type" value="Genomic_DNA"/>
</dbReference>
<feature type="region of interest" description="Disordered" evidence="1">
    <location>
        <begin position="68"/>
        <end position="115"/>
    </location>
</feature>
<dbReference type="RefSeq" id="WP_319952570.1">
    <property type="nucleotide sequence ID" value="NZ_JAXAVX010000001.1"/>
</dbReference>
<evidence type="ECO:0000256" key="1">
    <source>
        <dbReference type="SAM" id="MobiDB-lite"/>
    </source>
</evidence>
<feature type="compositionally biased region" description="Basic residues" evidence="1">
    <location>
        <begin position="72"/>
        <end position="82"/>
    </location>
</feature>
<sequence>MSTPTSYLVCASCGRHLLRGEEPEIFLHDGERREVCELCVPRALHAGWIRIGVGDALTLEPERGPSLLDRLRRARGGRRGGRSRPTPARASGTRRRRPDPDAERPDERGEVDLGVPAPSRRHIHTLEDELGITVEEEQHASPLAAHGTTATGDRAQVISAGARMAARAIDLYNHSPHPRTLSGIARSLGAPWVTIRGVGDSRMRIVVAWELTWYRFELDLAREGDGVHVLDQGTALAELDPGDVEPNAVADEHGYLYLGSGQPAQA</sequence>
<reference evidence="2 3" key="1">
    <citation type="submission" date="2023-11" db="EMBL/GenBank/DDBJ databases">
        <authorList>
            <person name="Xu M."/>
            <person name="Jiang T."/>
        </authorList>
    </citation>
    <scope>NUCLEOTIDE SEQUENCE [LARGE SCALE GENOMIC DNA]</scope>
    <source>
        <strain evidence="2 3">SD</strain>
    </source>
</reference>